<feature type="domain" description="Asparagine synthetase" evidence="5">
    <location>
        <begin position="450"/>
        <end position="543"/>
    </location>
</feature>
<evidence type="ECO:0000259" key="5">
    <source>
        <dbReference type="Pfam" id="PF00733"/>
    </source>
</evidence>
<dbReference type="InterPro" id="IPR017932">
    <property type="entry name" value="GATase_2_dom"/>
</dbReference>
<dbReference type="InterPro" id="IPR029055">
    <property type="entry name" value="Ntn_hydrolases_N"/>
</dbReference>
<organism evidence="7 8">
    <name type="scientific">Chenopodium quinoa</name>
    <name type="common">Quinoa</name>
    <dbReference type="NCBI Taxonomy" id="63459"/>
    <lineage>
        <taxon>Eukaryota</taxon>
        <taxon>Viridiplantae</taxon>
        <taxon>Streptophyta</taxon>
        <taxon>Embryophyta</taxon>
        <taxon>Tracheophyta</taxon>
        <taxon>Spermatophyta</taxon>
        <taxon>Magnoliopsida</taxon>
        <taxon>eudicotyledons</taxon>
        <taxon>Gunneridae</taxon>
        <taxon>Pentapetalae</taxon>
        <taxon>Caryophyllales</taxon>
        <taxon>Chenopodiaceae</taxon>
        <taxon>Chenopodioideae</taxon>
        <taxon>Atripliceae</taxon>
        <taxon>Chenopodium</taxon>
    </lineage>
</organism>
<evidence type="ECO:0000256" key="3">
    <source>
        <dbReference type="ARBA" id="ARBA00022962"/>
    </source>
</evidence>
<feature type="compositionally biased region" description="Polar residues" evidence="4">
    <location>
        <begin position="554"/>
        <end position="567"/>
    </location>
</feature>
<dbReference type="InterPro" id="IPR051857">
    <property type="entry name" value="Asn_synthetase_domain"/>
</dbReference>
<reference evidence="7" key="1">
    <citation type="journal article" date="2017" name="Nature">
        <title>The genome of Chenopodium quinoa.</title>
        <authorList>
            <person name="Jarvis D.E."/>
            <person name="Ho Y.S."/>
            <person name="Lightfoot D.J."/>
            <person name="Schmoeckel S.M."/>
            <person name="Li B."/>
            <person name="Borm T.J.A."/>
            <person name="Ohyanagi H."/>
            <person name="Mineta K."/>
            <person name="Michell C.T."/>
            <person name="Saber N."/>
            <person name="Kharbatia N.M."/>
            <person name="Rupper R.R."/>
            <person name="Sharp A.R."/>
            <person name="Dally N."/>
            <person name="Boughton B.A."/>
            <person name="Woo Y.H."/>
            <person name="Gao G."/>
            <person name="Schijlen E.G.W.M."/>
            <person name="Guo X."/>
            <person name="Momin A.A."/>
            <person name="Negrao S."/>
            <person name="Al-Babili S."/>
            <person name="Gehring C."/>
            <person name="Roessner U."/>
            <person name="Jung C."/>
            <person name="Murphy K."/>
            <person name="Arold S.T."/>
            <person name="Gojobori T."/>
            <person name="van der Linden C.G."/>
            <person name="van Loo E.N."/>
            <person name="Jellen E.N."/>
            <person name="Maughan P.J."/>
            <person name="Tester M."/>
        </authorList>
    </citation>
    <scope>NUCLEOTIDE SEQUENCE [LARGE SCALE GENOMIC DNA]</scope>
    <source>
        <strain evidence="7">cv. PI 614886</strain>
    </source>
</reference>
<protein>
    <recommendedName>
        <fullName evidence="9">Asparagine synthetase domain-containing protein 1</fullName>
    </recommendedName>
</protein>
<dbReference type="Gene3D" id="3.60.20.10">
    <property type="entry name" value="Glutamine Phosphoribosylpyrophosphate, subunit 1, domain 1"/>
    <property type="match status" value="1"/>
</dbReference>
<dbReference type="Pfam" id="PF13537">
    <property type="entry name" value="GATase_7"/>
    <property type="match status" value="1"/>
</dbReference>
<keyword evidence="8" id="KW-1185">Reference proteome</keyword>
<reference evidence="7" key="2">
    <citation type="submission" date="2021-03" db="UniProtKB">
        <authorList>
            <consortium name="EnsemblPlants"/>
        </authorList>
    </citation>
    <scope>IDENTIFICATION</scope>
</reference>
<dbReference type="AlphaFoldDB" id="A0A803L7R9"/>
<sequence length="577" mass="64411">MQFTFAIDDLKAGLRRRGPDSLGIKKVILEVRDTEVHSYVARDEETEREISCLRAMRDCKPFSDRESGIGMQQSVAAMYFVGAVLQLRGTKPVVQPLVSATGNVLIYNGEIYDGLYVSCDSNDTNVLLQSLENCCCCQSHENVSSCSGKPIPELLSSIKGPWAAIYWQDASRTLWFGRDALGRRSLLVHWPTSEDSRLVLSSVSPASTSQEPDPEVEGRASNITYWEELPCGVYSIAIDATGAGACLAGKIRKHEWMNYMLKDLIKWERKLIEPKLMEFNSSNCSLLLGNSDILSASCNGGLDSMILAAILHECLDAEYDIDLLNVSFNGEAAPDRITSRAGLKELKRIAPLRRWRLVEIDADLSNLTMEMKQVMALINPAKTYMDLNIGIALRLASGGDGWVHEVINSALHEGYQRFRYKSEARILLVGSGADEQCAGYGRHRTKYRNSSWLGLHEEMKLDMQRIWKRNLGRDDRCIADNGKEARFPFLDEDVIRSLLDFPLWEIADLNQPSGKGDKKILREVARLLGLHEAAIQPKRAIQFGSRIAQESNRKNFGSNRAANQASAGSVDFHKSLS</sequence>
<dbReference type="GO" id="GO:0004066">
    <property type="term" value="F:asparagine synthase (glutamine-hydrolyzing) activity"/>
    <property type="evidence" value="ECO:0007669"/>
    <property type="project" value="InterPro"/>
</dbReference>
<dbReference type="PANTHER" id="PTHR45937:SF1">
    <property type="entry name" value="ASPARAGINE SYNTHETASE DOMAIN-CONTAINING PROTEIN 1"/>
    <property type="match status" value="1"/>
</dbReference>
<dbReference type="GO" id="GO:0006529">
    <property type="term" value="P:asparagine biosynthetic process"/>
    <property type="evidence" value="ECO:0007669"/>
    <property type="project" value="UniProtKB-KW"/>
</dbReference>
<keyword evidence="3" id="KW-0315">Glutamine amidotransferase</keyword>
<dbReference type="InterPro" id="IPR001962">
    <property type="entry name" value="Asn_synthase"/>
</dbReference>
<dbReference type="SUPFAM" id="SSF52402">
    <property type="entry name" value="Adenine nucleotide alpha hydrolases-like"/>
    <property type="match status" value="1"/>
</dbReference>
<dbReference type="SUPFAM" id="SSF56235">
    <property type="entry name" value="N-terminal nucleophile aminohydrolases (Ntn hydrolases)"/>
    <property type="match status" value="1"/>
</dbReference>
<feature type="domain" description="Glutamine amidotransferase type-2" evidence="6">
    <location>
        <begin position="94"/>
        <end position="203"/>
    </location>
</feature>
<dbReference type="Gramene" id="AUR62007908-RA">
    <property type="protein sequence ID" value="AUR62007908-RA:cds"/>
    <property type="gene ID" value="AUR62007908"/>
</dbReference>
<dbReference type="Gene3D" id="3.40.50.620">
    <property type="entry name" value="HUPs"/>
    <property type="match status" value="1"/>
</dbReference>
<keyword evidence="2" id="KW-0061">Asparagine biosynthesis</keyword>
<dbReference type="OMA" id="HAKICIL"/>
<dbReference type="PANTHER" id="PTHR45937">
    <property type="entry name" value="ASPARAGINE SYNTHETASE DOMAIN-CONTAINING PROTEIN 1"/>
    <property type="match status" value="1"/>
</dbReference>
<evidence type="ECO:0000256" key="4">
    <source>
        <dbReference type="SAM" id="MobiDB-lite"/>
    </source>
</evidence>
<dbReference type="Pfam" id="PF00733">
    <property type="entry name" value="Asn_synthase"/>
    <property type="match status" value="1"/>
</dbReference>
<name>A0A803L7R9_CHEQI</name>
<evidence type="ECO:0000313" key="7">
    <source>
        <dbReference type="EnsemblPlants" id="AUR62007908-RA:cds"/>
    </source>
</evidence>
<proteinExistence type="predicted"/>
<evidence type="ECO:0000256" key="1">
    <source>
        <dbReference type="ARBA" id="ARBA00022605"/>
    </source>
</evidence>
<evidence type="ECO:0008006" key="9">
    <source>
        <dbReference type="Google" id="ProtNLM"/>
    </source>
</evidence>
<dbReference type="EnsemblPlants" id="AUR62007908-RA">
    <property type="protein sequence ID" value="AUR62007908-RA:cds"/>
    <property type="gene ID" value="AUR62007908"/>
</dbReference>
<feature type="region of interest" description="Disordered" evidence="4">
    <location>
        <begin position="554"/>
        <end position="577"/>
    </location>
</feature>
<dbReference type="CDD" id="cd01991">
    <property type="entry name" value="Asn_synthase_B_C"/>
    <property type="match status" value="1"/>
</dbReference>
<dbReference type="InterPro" id="IPR014729">
    <property type="entry name" value="Rossmann-like_a/b/a_fold"/>
</dbReference>
<keyword evidence="1" id="KW-0028">Amino-acid biosynthesis</keyword>
<accession>A0A803L7R9</accession>
<evidence type="ECO:0000313" key="8">
    <source>
        <dbReference type="Proteomes" id="UP000596660"/>
    </source>
</evidence>
<evidence type="ECO:0000256" key="2">
    <source>
        <dbReference type="ARBA" id="ARBA00022888"/>
    </source>
</evidence>
<dbReference type="Proteomes" id="UP000596660">
    <property type="component" value="Unplaced"/>
</dbReference>
<evidence type="ECO:0000259" key="6">
    <source>
        <dbReference type="Pfam" id="PF13537"/>
    </source>
</evidence>